<keyword evidence="1" id="KW-0472">Membrane</keyword>
<reference evidence="2 3" key="1">
    <citation type="submission" date="2020-07" db="EMBL/GenBank/DDBJ databases">
        <authorList>
            <person name="Sun Q."/>
        </authorList>
    </citation>
    <scope>NUCLEOTIDE SEQUENCE [LARGE SCALE GENOMIC DNA]</scope>
    <source>
        <strain evidence="2 3">CGMCC 1.13654</strain>
    </source>
</reference>
<gene>
    <name evidence="2" type="ORF">HZF05_01935</name>
</gene>
<keyword evidence="1" id="KW-1133">Transmembrane helix</keyword>
<comment type="caution">
    <text evidence="2">The sequence shown here is derived from an EMBL/GenBank/DDBJ whole genome shotgun (WGS) entry which is preliminary data.</text>
</comment>
<evidence type="ECO:0000313" key="2">
    <source>
        <dbReference type="EMBL" id="MBA2932847.1"/>
    </source>
</evidence>
<accession>A0A838L1C0</accession>
<evidence type="ECO:0000256" key="1">
    <source>
        <dbReference type="SAM" id="Phobius"/>
    </source>
</evidence>
<proteinExistence type="predicted"/>
<keyword evidence="3" id="KW-1185">Reference proteome</keyword>
<keyword evidence="1" id="KW-0812">Transmembrane</keyword>
<sequence length="47" mass="5131">MASTSRNHYPQAYRSKVRERRITILSFVLVGAVFGACALAALLSMSS</sequence>
<dbReference type="EMBL" id="JACEIB010000001">
    <property type="protein sequence ID" value="MBA2932847.1"/>
    <property type="molecule type" value="Genomic_DNA"/>
</dbReference>
<dbReference type="AlphaFoldDB" id="A0A838L1C0"/>
<protein>
    <submittedName>
        <fullName evidence="2">Uncharacterized protein</fullName>
    </submittedName>
</protein>
<feature type="transmembrane region" description="Helical" evidence="1">
    <location>
        <begin position="21"/>
        <end position="43"/>
    </location>
</feature>
<name>A0A838L1C0_9SPHN</name>
<evidence type="ECO:0000313" key="3">
    <source>
        <dbReference type="Proteomes" id="UP000570166"/>
    </source>
</evidence>
<dbReference type="Proteomes" id="UP000570166">
    <property type="component" value="Unassembled WGS sequence"/>
</dbReference>
<organism evidence="2 3">
    <name type="scientific">Sphingomonas chungangi</name>
    <dbReference type="NCBI Taxonomy" id="2683589"/>
    <lineage>
        <taxon>Bacteria</taxon>
        <taxon>Pseudomonadati</taxon>
        <taxon>Pseudomonadota</taxon>
        <taxon>Alphaproteobacteria</taxon>
        <taxon>Sphingomonadales</taxon>
        <taxon>Sphingomonadaceae</taxon>
        <taxon>Sphingomonas</taxon>
    </lineage>
</organism>
<dbReference type="RefSeq" id="WP_160364934.1">
    <property type="nucleotide sequence ID" value="NZ_JACEIB010000001.1"/>
</dbReference>